<gene>
    <name evidence="1" type="ORF">GCM10010201_13690</name>
</gene>
<dbReference type="Proteomes" id="UP001499978">
    <property type="component" value="Unassembled WGS sequence"/>
</dbReference>
<dbReference type="PANTHER" id="PTHR43028:SF5">
    <property type="entry name" value="3'(2'),5'-BISPHOSPHATE NUCLEOTIDASE 1"/>
    <property type="match status" value="1"/>
</dbReference>
<organism evidence="1 2">
    <name type="scientific">Pilimelia columellifera subsp. columellifera</name>
    <dbReference type="NCBI Taxonomy" id="706583"/>
    <lineage>
        <taxon>Bacteria</taxon>
        <taxon>Bacillati</taxon>
        <taxon>Actinomycetota</taxon>
        <taxon>Actinomycetes</taxon>
        <taxon>Micromonosporales</taxon>
        <taxon>Micromonosporaceae</taxon>
        <taxon>Pilimelia</taxon>
    </lineage>
</organism>
<dbReference type="InterPro" id="IPR050725">
    <property type="entry name" value="CysQ/Inositol_MonoPase"/>
</dbReference>
<dbReference type="InterPro" id="IPR000760">
    <property type="entry name" value="Inositol_monophosphatase-like"/>
</dbReference>
<dbReference type="PANTHER" id="PTHR43028">
    <property type="entry name" value="3'(2'),5'-BISPHOSPHATE NUCLEOTIDASE 1"/>
    <property type="match status" value="1"/>
</dbReference>
<dbReference type="CDD" id="cd01638">
    <property type="entry name" value="CysQ"/>
    <property type="match status" value="1"/>
</dbReference>
<protein>
    <submittedName>
        <fullName evidence="1">3'(2'),5'-bisphosphate nucleotidase CysQ</fullName>
    </submittedName>
</protein>
<dbReference type="Gene3D" id="3.30.540.10">
    <property type="entry name" value="Fructose-1,6-Bisphosphatase, subunit A, domain 1"/>
    <property type="match status" value="1"/>
</dbReference>
<dbReference type="Gene3D" id="3.40.190.80">
    <property type="match status" value="1"/>
</dbReference>
<name>A0ABN3NB07_9ACTN</name>
<evidence type="ECO:0000313" key="2">
    <source>
        <dbReference type="Proteomes" id="UP001499978"/>
    </source>
</evidence>
<dbReference type="PRINTS" id="PR00377">
    <property type="entry name" value="IMPHPHTASES"/>
</dbReference>
<dbReference type="EMBL" id="BAAARY010000005">
    <property type="protein sequence ID" value="GAA2518072.1"/>
    <property type="molecule type" value="Genomic_DNA"/>
</dbReference>
<dbReference type="Pfam" id="PF00459">
    <property type="entry name" value="Inositol_P"/>
    <property type="match status" value="1"/>
</dbReference>
<proteinExistence type="predicted"/>
<dbReference type="SUPFAM" id="SSF56655">
    <property type="entry name" value="Carbohydrate phosphatase"/>
    <property type="match status" value="1"/>
</dbReference>
<keyword evidence="2" id="KW-1185">Reference proteome</keyword>
<reference evidence="1 2" key="1">
    <citation type="journal article" date="2019" name="Int. J. Syst. Evol. Microbiol.">
        <title>The Global Catalogue of Microorganisms (GCM) 10K type strain sequencing project: providing services to taxonomists for standard genome sequencing and annotation.</title>
        <authorList>
            <consortium name="The Broad Institute Genomics Platform"/>
            <consortium name="The Broad Institute Genome Sequencing Center for Infectious Disease"/>
            <person name="Wu L."/>
            <person name="Ma J."/>
        </authorList>
    </citation>
    <scope>NUCLEOTIDE SEQUENCE [LARGE SCALE GENOMIC DNA]</scope>
    <source>
        <strain evidence="1 2">JCM 3367</strain>
    </source>
</reference>
<accession>A0ABN3NB07</accession>
<sequence length="268" mass="27539">MAGRAGALLLALRASDERDDPPALRATGDRAAHELLVAELGRRRPGDAVLSEEDAGSRVADGAAARLGAERVWIVDPLDGTREYGEPGRVDWAVHVALWRRGEPPHARPGVAASAPAGGELIAGAVALPAQERLLGVAEVVPAPTSGPLRLAVSRTRPPAFVPGLLAAVGGVPVPMGSAGAKVCAVVTGEVDAYVHTGGQYEWDSAAPVAVARAAGLHTSRVDGSPLRYNQADPRLPDLLVCRREHSATLLAALATFIAAETSGKAMA</sequence>
<evidence type="ECO:0000313" key="1">
    <source>
        <dbReference type="EMBL" id="GAA2518072.1"/>
    </source>
</evidence>
<comment type="caution">
    <text evidence="1">The sequence shown here is derived from an EMBL/GenBank/DDBJ whole genome shotgun (WGS) entry which is preliminary data.</text>
</comment>